<evidence type="ECO:0000313" key="2">
    <source>
        <dbReference type="Proteomes" id="UP001549921"/>
    </source>
</evidence>
<evidence type="ECO:0000313" key="1">
    <source>
        <dbReference type="EMBL" id="KAL0820088.1"/>
    </source>
</evidence>
<comment type="caution">
    <text evidence="1">The sequence shown here is derived from an EMBL/GenBank/DDBJ whole genome shotgun (WGS) entry which is preliminary data.</text>
</comment>
<name>A0ABD0SM18_LOXSC</name>
<accession>A0ABD0SM18</accession>
<proteinExistence type="predicted"/>
<dbReference type="EMBL" id="JBEDNZ010000019">
    <property type="protein sequence ID" value="KAL0820088.1"/>
    <property type="molecule type" value="Genomic_DNA"/>
</dbReference>
<sequence length="199" mass="23073">MSDVHLRCINCDVRLTHLRRHVLSAEDENLVNIIQLWTYPRDRTETDCICQACWELANHQLLHENEQAHATQQVGHRCVCISCGRSILRAPRRQVVRPNANEEERMIAAIITAWVHPRQVNSVHQVCVPCWLRAQRASRSGHLSGLTEMNQQLQSADDSAPSWMFYVFKFYRRPTAVTHCFAQCFQTGLQNVDIYERPP</sequence>
<dbReference type="AlphaFoldDB" id="A0ABD0SM18"/>
<protein>
    <submittedName>
        <fullName evidence="1">Uncharacterized protein</fullName>
    </submittedName>
</protein>
<organism evidence="1 2">
    <name type="scientific">Loxostege sticticalis</name>
    <name type="common">Beet webworm moth</name>
    <dbReference type="NCBI Taxonomy" id="481309"/>
    <lineage>
        <taxon>Eukaryota</taxon>
        <taxon>Metazoa</taxon>
        <taxon>Ecdysozoa</taxon>
        <taxon>Arthropoda</taxon>
        <taxon>Hexapoda</taxon>
        <taxon>Insecta</taxon>
        <taxon>Pterygota</taxon>
        <taxon>Neoptera</taxon>
        <taxon>Endopterygota</taxon>
        <taxon>Lepidoptera</taxon>
        <taxon>Glossata</taxon>
        <taxon>Ditrysia</taxon>
        <taxon>Pyraloidea</taxon>
        <taxon>Crambidae</taxon>
        <taxon>Pyraustinae</taxon>
        <taxon>Loxostege</taxon>
    </lineage>
</organism>
<reference evidence="1 2" key="1">
    <citation type="submission" date="2024-06" db="EMBL/GenBank/DDBJ databases">
        <title>A chromosome-level genome assembly of beet webworm, Loxostege sticticalis.</title>
        <authorList>
            <person name="Zhang Y."/>
        </authorList>
    </citation>
    <scope>NUCLEOTIDE SEQUENCE [LARGE SCALE GENOMIC DNA]</scope>
    <source>
        <strain evidence="1">AQ028</strain>
        <tissue evidence="1">Male pupae</tissue>
    </source>
</reference>
<dbReference type="Proteomes" id="UP001549921">
    <property type="component" value="Unassembled WGS sequence"/>
</dbReference>
<gene>
    <name evidence="1" type="ORF">ABMA28_006033</name>
</gene>